<gene>
    <name evidence="6" type="ORF">GSOID_T00010886001</name>
</gene>
<feature type="domain" description="RING-type" evidence="5">
    <location>
        <begin position="101"/>
        <end position="143"/>
    </location>
</feature>
<name>E4XHB3_OIKDI</name>
<keyword evidence="1" id="KW-0479">Metal-binding</keyword>
<dbReference type="Gene3D" id="3.30.40.10">
    <property type="entry name" value="Zinc/RING finger domain, C3HC4 (zinc finger)"/>
    <property type="match status" value="1"/>
</dbReference>
<dbReference type="Proteomes" id="UP000001307">
    <property type="component" value="Unassembled WGS sequence"/>
</dbReference>
<dbReference type="InterPro" id="IPR001841">
    <property type="entry name" value="Znf_RING"/>
</dbReference>
<reference evidence="6" key="1">
    <citation type="journal article" date="2010" name="Science">
        <title>Plasticity of animal genome architecture unmasked by rapid evolution of a pelagic tunicate.</title>
        <authorList>
            <person name="Denoeud F."/>
            <person name="Henriet S."/>
            <person name="Mungpakdee S."/>
            <person name="Aury J.M."/>
            <person name="Da Silva C."/>
            <person name="Brinkmann H."/>
            <person name="Mikhaleva J."/>
            <person name="Olsen L.C."/>
            <person name="Jubin C."/>
            <person name="Canestro C."/>
            <person name="Bouquet J.M."/>
            <person name="Danks G."/>
            <person name="Poulain J."/>
            <person name="Campsteijn C."/>
            <person name="Adamski M."/>
            <person name="Cross I."/>
            <person name="Yadetie F."/>
            <person name="Muffato M."/>
            <person name="Louis A."/>
            <person name="Butcher S."/>
            <person name="Tsagkogeorga G."/>
            <person name="Konrad A."/>
            <person name="Singh S."/>
            <person name="Jensen M.F."/>
            <person name="Cong E.H."/>
            <person name="Eikeseth-Otteraa H."/>
            <person name="Noel B."/>
            <person name="Anthouard V."/>
            <person name="Porcel B.M."/>
            <person name="Kachouri-Lafond R."/>
            <person name="Nishino A."/>
            <person name="Ugolini M."/>
            <person name="Chourrout P."/>
            <person name="Nishida H."/>
            <person name="Aasland R."/>
            <person name="Huzurbazar S."/>
            <person name="Westhof E."/>
            <person name="Delsuc F."/>
            <person name="Lehrach H."/>
            <person name="Reinhardt R."/>
            <person name="Weissenbach J."/>
            <person name="Roy S.W."/>
            <person name="Artiguenave F."/>
            <person name="Postlethwait J.H."/>
            <person name="Manak J.R."/>
            <person name="Thompson E.M."/>
            <person name="Jaillon O."/>
            <person name="Du Pasquier L."/>
            <person name="Boudinot P."/>
            <person name="Liberles D.A."/>
            <person name="Volff J.N."/>
            <person name="Philippe H."/>
            <person name="Lenhard B."/>
            <person name="Roest Crollius H."/>
            <person name="Wincker P."/>
            <person name="Chourrout D."/>
        </authorList>
    </citation>
    <scope>NUCLEOTIDE SEQUENCE [LARGE SCALE GENOMIC DNA]</scope>
</reference>
<keyword evidence="7" id="KW-1185">Reference proteome</keyword>
<evidence type="ECO:0000256" key="1">
    <source>
        <dbReference type="ARBA" id="ARBA00022723"/>
    </source>
</evidence>
<dbReference type="Pfam" id="PF13639">
    <property type="entry name" value="zf-RING_2"/>
    <property type="match status" value="1"/>
</dbReference>
<dbReference type="AlphaFoldDB" id="E4XHB3"/>
<organism evidence="6">
    <name type="scientific">Oikopleura dioica</name>
    <name type="common">Tunicate</name>
    <dbReference type="NCBI Taxonomy" id="34765"/>
    <lineage>
        <taxon>Eukaryota</taxon>
        <taxon>Metazoa</taxon>
        <taxon>Chordata</taxon>
        <taxon>Tunicata</taxon>
        <taxon>Appendicularia</taxon>
        <taxon>Copelata</taxon>
        <taxon>Oikopleuridae</taxon>
        <taxon>Oikopleura</taxon>
    </lineage>
</organism>
<dbReference type="SUPFAM" id="SSF57850">
    <property type="entry name" value="RING/U-box"/>
    <property type="match status" value="1"/>
</dbReference>
<evidence type="ECO:0000313" key="6">
    <source>
        <dbReference type="EMBL" id="CBY10061.1"/>
    </source>
</evidence>
<dbReference type="GO" id="GO:0008270">
    <property type="term" value="F:zinc ion binding"/>
    <property type="evidence" value="ECO:0007669"/>
    <property type="project" value="UniProtKB-KW"/>
</dbReference>
<keyword evidence="2 4" id="KW-0863">Zinc-finger</keyword>
<evidence type="ECO:0000256" key="4">
    <source>
        <dbReference type="PROSITE-ProRule" id="PRU00175"/>
    </source>
</evidence>
<dbReference type="EMBL" id="FN653051">
    <property type="protein sequence ID" value="CBY10061.1"/>
    <property type="molecule type" value="Genomic_DNA"/>
</dbReference>
<keyword evidence="3" id="KW-0862">Zinc</keyword>
<sequence length="158" mass="17989">MAALYEKKIALLNEIHSAIDANPEYCYKIVAMGDIAREKCERIQCMTIFTKFSKSAASAEKRLVQNKKIKSTLREINDDLLAILERGTEKYNLAKVEKPSCGICANDYNKTDCIQAAIRFCGQKYCEKCLDQLLKTTKRCPTCAKPFTKKDIQRLFDS</sequence>
<accession>E4XHB3</accession>
<evidence type="ECO:0000256" key="3">
    <source>
        <dbReference type="ARBA" id="ARBA00022833"/>
    </source>
</evidence>
<evidence type="ECO:0000313" key="7">
    <source>
        <dbReference type="Proteomes" id="UP000001307"/>
    </source>
</evidence>
<evidence type="ECO:0000259" key="5">
    <source>
        <dbReference type="PROSITE" id="PS50089"/>
    </source>
</evidence>
<protein>
    <recommendedName>
        <fullName evidence="5">RING-type domain-containing protein</fullName>
    </recommendedName>
</protein>
<dbReference type="InterPro" id="IPR013083">
    <property type="entry name" value="Znf_RING/FYVE/PHD"/>
</dbReference>
<dbReference type="OrthoDB" id="6105938at2759"/>
<proteinExistence type="predicted"/>
<evidence type="ECO:0000256" key="2">
    <source>
        <dbReference type="ARBA" id="ARBA00022771"/>
    </source>
</evidence>
<dbReference type="InParanoid" id="E4XHB3"/>
<dbReference type="PROSITE" id="PS50089">
    <property type="entry name" value="ZF_RING_2"/>
    <property type="match status" value="1"/>
</dbReference>